<organism evidence="3 4">
    <name type="scientific">Dielma fastidiosa</name>
    <dbReference type="NCBI Taxonomy" id="1034346"/>
    <lineage>
        <taxon>Bacteria</taxon>
        <taxon>Bacillati</taxon>
        <taxon>Bacillota</taxon>
        <taxon>Erysipelotrichia</taxon>
        <taxon>Erysipelotrichales</taxon>
        <taxon>Erysipelotrichaceae</taxon>
        <taxon>Dielma</taxon>
    </lineage>
</organism>
<evidence type="ECO:0000256" key="1">
    <source>
        <dbReference type="SAM" id="Phobius"/>
    </source>
</evidence>
<dbReference type="RefSeq" id="WP_022937952.1">
    <property type="nucleotide sequence ID" value="NZ_CABKRQ010000004.1"/>
</dbReference>
<feature type="transmembrane region" description="Helical" evidence="1">
    <location>
        <begin position="168"/>
        <end position="188"/>
    </location>
</feature>
<keyword evidence="1" id="KW-1133">Transmembrane helix</keyword>
<dbReference type="STRING" id="1034346.GCA_000313565_01648"/>
<dbReference type="AlphaFoldDB" id="A0A318KR13"/>
<dbReference type="GO" id="GO:0008270">
    <property type="term" value="F:zinc ion binding"/>
    <property type="evidence" value="ECO:0007669"/>
    <property type="project" value="InterPro"/>
</dbReference>
<name>A0A318KR13_9FIRM</name>
<accession>A0A318KR13</accession>
<evidence type="ECO:0000313" key="3">
    <source>
        <dbReference type="EMBL" id="PXX80150.1"/>
    </source>
</evidence>
<reference evidence="3 4" key="1">
    <citation type="submission" date="2018-05" db="EMBL/GenBank/DDBJ databases">
        <title>Genomic Encyclopedia of Type Strains, Phase IV (KMG-IV): sequencing the most valuable type-strain genomes for metagenomic binning, comparative biology and taxonomic classification.</title>
        <authorList>
            <person name="Goeker M."/>
        </authorList>
    </citation>
    <scope>NUCLEOTIDE SEQUENCE [LARGE SCALE GENOMIC DNA]</scope>
    <source>
        <strain evidence="3 4">JC118</strain>
    </source>
</reference>
<feature type="domain" description="Peptidase M1 membrane alanine aminopeptidase" evidence="2">
    <location>
        <begin position="523"/>
        <end position="709"/>
    </location>
</feature>
<feature type="transmembrane region" description="Helical" evidence="1">
    <location>
        <begin position="252"/>
        <end position="270"/>
    </location>
</feature>
<dbReference type="Gene3D" id="1.10.390.10">
    <property type="entry name" value="Neutral Protease Domain 2"/>
    <property type="match status" value="1"/>
</dbReference>
<protein>
    <submittedName>
        <fullName evidence="3">Peptidase M1-like protein</fullName>
    </submittedName>
</protein>
<feature type="transmembrane region" description="Helical" evidence="1">
    <location>
        <begin position="21"/>
        <end position="39"/>
    </location>
</feature>
<dbReference type="InterPro" id="IPR027268">
    <property type="entry name" value="Peptidase_M4/M1_CTD_sf"/>
</dbReference>
<dbReference type="OrthoDB" id="9814383at2"/>
<dbReference type="SUPFAM" id="SSF55486">
    <property type="entry name" value="Metalloproteases ('zincins'), catalytic domain"/>
    <property type="match status" value="1"/>
</dbReference>
<feature type="transmembrane region" description="Helical" evidence="1">
    <location>
        <begin position="51"/>
        <end position="72"/>
    </location>
</feature>
<feature type="transmembrane region" description="Helical" evidence="1">
    <location>
        <begin position="136"/>
        <end position="161"/>
    </location>
</feature>
<dbReference type="Pfam" id="PF01433">
    <property type="entry name" value="Peptidase_M1"/>
    <property type="match status" value="1"/>
</dbReference>
<evidence type="ECO:0000313" key="4">
    <source>
        <dbReference type="Proteomes" id="UP000247612"/>
    </source>
</evidence>
<keyword evidence="1" id="KW-0472">Membrane</keyword>
<keyword evidence="1" id="KW-0812">Transmembrane</keyword>
<dbReference type="Proteomes" id="UP000247612">
    <property type="component" value="Unassembled WGS sequence"/>
</dbReference>
<comment type="caution">
    <text evidence="3">The sequence shown here is derived from an EMBL/GenBank/DDBJ whole genome shotgun (WGS) entry which is preliminary data.</text>
</comment>
<gene>
    <name evidence="3" type="ORF">DES51_104155</name>
</gene>
<proteinExistence type="predicted"/>
<evidence type="ECO:0000259" key="2">
    <source>
        <dbReference type="Pfam" id="PF01433"/>
    </source>
</evidence>
<dbReference type="InterPro" id="IPR014782">
    <property type="entry name" value="Peptidase_M1_dom"/>
</dbReference>
<dbReference type="GO" id="GO:0008237">
    <property type="term" value="F:metallopeptidase activity"/>
    <property type="evidence" value="ECO:0007669"/>
    <property type="project" value="InterPro"/>
</dbReference>
<dbReference type="EMBL" id="QJKH01000004">
    <property type="protein sequence ID" value="PXX80150.1"/>
    <property type="molecule type" value="Genomic_DNA"/>
</dbReference>
<keyword evidence="4" id="KW-1185">Reference proteome</keyword>
<feature type="transmembrane region" description="Helical" evidence="1">
    <location>
        <begin position="208"/>
        <end position="232"/>
    </location>
</feature>
<sequence>MVFLHILFVEFKRLLVSKGTWLVMACSLCMPLLGYSFYTPASTATAFSAQMANPILAGGLGGAFCFSVFTLIEYDRINKYQCEAVMDSIISPLIMSFAKCLSILLIASLTWLAALCLYLPIMRAALGTAFILSETLLAFSVMMLPTLWMGVLASAAFYQLFRRIDLSFISFTALALFSMSKWCSDLYLMRWINPLVTVFSNDFNNTLFYRLAAYSRLLWLLIFSAFYVFSLICVRSHGLGITGSFKIHLRKIYLPLLACLLAMGSVWMVVSEPYIDKAALVQKDDGPVSGGMVYSVSVDDETDYPDIDLLNQYVRLSVNAQKGYVDGNASYQLHNKTRESQWVTMLLLPGYTINTITANGKVIEYVDPGIDQEYSQHPIKIQLPADEWIELEVSYTGHPKIANAARSTLMGNEISADYLFMNSLSILPQLSLNEAENFINEGEVVLPANLELISLGNEAEVVSENASTKTWRFTNTSSKLRFIAGDYVKLAVKDSPFPVYFYYSRRHQQEFEAMDIDKVLSDTLNYCAKQFGLLPYSEDYPLNIIMISAHFMGGAANGNFSFMGEIYFSKENLSNPSKGASAAEVIAHEIIHQWWGVHSYLMDMENTDWSSEGLTVYTTYRMMKEKYGEAYVKQFYIDQWLNSLAALRNNYFLRNPDMQAMLPDKYLLSLEQLVFDATIYNKMPLQILKAEQLIGEAKMDEVLANLFENGGTEMPPYVTWQDFLDACNLTEEELMLDQAFIESLGGEFNV</sequence>
<feature type="transmembrane region" description="Helical" evidence="1">
    <location>
        <begin position="93"/>
        <end position="121"/>
    </location>
</feature>